<dbReference type="NCBIfam" id="TIGR01167">
    <property type="entry name" value="LPXTG_anchor"/>
    <property type="match status" value="1"/>
</dbReference>
<proteinExistence type="predicted"/>
<sequence>EQTARDTDIVSETKWVNEPNTLELQAINIRRYTGYKFDSYDPAVLPELIAKDGVIKVNYVKDDSQTKTISYTVEHWVVGEQTARDTDIVSETKWVNEPDTLELQAINIRRYTGYKFDSYDPAVLPELVAKDGVIKVNYVKDDSQTKTISYTVEHWVVGEQTARDTETVSETKWVNEPDTLTVQEITHKSYSGYRFGNYNPEQLPETIAKDGIIKVNYVKTSSGGSSGGGGGSTPGRVTPSEGGPGVTIMPEDVPLAQLPGSPVDTTLIDDGEIPLAGLPKTGQSSVKSTLTMMMSGIFLVLTAMSKKRKEEDS</sequence>
<dbReference type="EMBL" id="WQPS01000164">
    <property type="protein sequence ID" value="MBT9813740.1"/>
    <property type="molecule type" value="Genomic_DNA"/>
</dbReference>
<evidence type="ECO:0000313" key="3">
    <source>
        <dbReference type="Proteomes" id="UP000708338"/>
    </source>
</evidence>
<gene>
    <name evidence="2" type="ORF">GPL26_29650</name>
</gene>
<name>A0AA41FLX1_9FIRM</name>
<evidence type="ECO:0000313" key="2">
    <source>
        <dbReference type="EMBL" id="MBT9813740.1"/>
    </source>
</evidence>
<reference evidence="2" key="1">
    <citation type="journal article" date="2021" name="Gut Microbes">
        <title>A synthetic consortium of 100 gut commensals modulates the composition and function in a colon model of the microbiome of elderly subjects.</title>
        <authorList>
            <person name="Perez M."/>
            <person name="Ntemiri A."/>
            <person name="Tan H."/>
            <person name="Harris H.M.B."/>
            <person name="Roager H.M."/>
            <person name="Ribiere C."/>
            <person name="O'Toole P.W."/>
        </authorList>
    </citation>
    <scope>NUCLEOTIDE SEQUENCE</scope>
    <source>
        <strain evidence="2">MCC335</strain>
    </source>
</reference>
<organism evidence="2 3">
    <name type="scientific">Enterocloster citroniae</name>
    <dbReference type="NCBI Taxonomy" id="358743"/>
    <lineage>
        <taxon>Bacteria</taxon>
        <taxon>Bacillati</taxon>
        <taxon>Bacillota</taxon>
        <taxon>Clostridia</taxon>
        <taxon>Lachnospirales</taxon>
        <taxon>Lachnospiraceae</taxon>
        <taxon>Enterocloster</taxon>
    </lineage>
</organism>
<dbReference type="AlphaFoldDB" id="A0AA41FLX1"/>
<dbReference type="NCBIfam" id="NF033073">
    <property type="entry name" value="LPXTG_double"/>
    <property type="match status" value="1"/>
</dbReference>
<dbReference type="RefSeq" id="WP_215630474.1">
    <property type="nucleotide sequence ID" value="NZ_WQPS01000164.1"/>
</dbReference>
<feature type="region of interest" description="Disordered" evidence="1">
    <location>
        <begin position="222"/>
        <end position="243"/>
    </location>
</feature>
<accession>A0AA41FLX1</accession>
<dbReference type="Proteomes" id="UP000708338">
    <property type="component" value="Unassembled WGS sequence"/>
</dbReference>
<comment type="caution">
    <text evidence="2">The sequence shown here is derived from an EMBL/GenBank/DDBJ whole genome shotgun (WGS) entry which is preliminary data.</text>
</comment>
<protein>
    <submittedName>
        <fullName evidence="2">Doubled motif LPXTG anchor domain-containing protein</fullName>
    </submittedName>
</protein>
<evidence type="ECO:0000256" key="1">
    <source>
        <dbReference type="SAM" id="MobiDB-lite"/>
    </source>
</evidence>
<feature type="non-terminal residue" evidence="2">
    <location>
        <position position="1"/>
    </location>
</feature>
<feature type="compositionally biased region" description="Gly residues" evidence="1">
    <location>
        <begin position="224"/>
        <end position="233"/>
    </location>
</feature>